<dbReference type="InterPro" id="IPR036514">
    <property type="entry name" value="SGNH_hydro_sf"/>
</dbReference>
<name>A0A1M6AP54_9FLAO</name>
<evidence type="ECO:0000313" key="2">
    <source>
        <dbReference type="EMBL" id="SHI38118.1"/>
    </source>
</evidence>
<accession>A0A1M6AP54</accession>
<dbReference type="EMBL" id="FQYY01000001">
    <property type="protein sequence ID" value="SHI38118.1"/>
    <property type="molecule type" value="Genomic_DNA"/>
</dbReference>
<proteinExistence type="predicted"/>
<dbReference type="Gene3D" id="3.40.50.1110">
    <property type="entry name" value="SGNH hydrolase"/>
    <property type="match status" value="1"/>
</dbReference>
<keyword evidence="1" id="KW-0812">Transmembrane</keyword>
<organism evidence="2 3">
    <name type="scientific">Mesonia phycicola</name>
    <dbReference type="NCBI Taxonomy" id="579105"/>
    <lineage>
        <taxon>Bacteria</taxon>
        <taxon>Pseudomonadati</taxon>
        <taxon>Bacteroidota</taxon>
        <taxon>Flavobacteriia</taxon>
        <taxon>Flavobacteriales</taxon>
        <taxon>Flavobacteriaceae</taxon>
        <taxon>Mesonia</taxon>
    </lineage>
</organism>
<evidence type="ECO:0000256" key="1">
    <source>
        <dbReference type="SAM" id="Phobius"/>
    </source>
</evidence>
<keyword evidence="3" id="KW-1185">Reference proteome</keyword>
<feature type="transmembrane region" description="Helical" evidence="1">
    <location>
        <begin position="12"/>
        <end position="30"/>
    </location>
</feature>
<dbReference type="OrthoDB" id="9761723at2"/>
<sequence length="327" mass="37963">MKKFIINTIKFLFFASVFYVLGLFAFGYFLTPSFLKGNINYKQGGYGHLYTRLKEAKTFQDVDLLFLGSSHTYRGFDNRIFTKGGYSSFNLGSSAQTSIQTNILLKRYLDLLHPKLVVYEVYPGTFSSDGVESSLDLMSNDSMDFSDLSMALEINNLKVYNTLFYDLLREKLLTNTFVEDKNKELDTYISGGFVSKEMKYNSSPHKYKNLSRSWELKDIQFSEFEKNLEMLKKANIHFIFVYAPVTSNLYESYKNNQEFDVKMNAYAEKYHTSYINFNGKLKLNDSLHFYDAHHLNQQGVEIFNTSFIDSLKKIDLNSEFNDALDVI</sequence>
<gene>
    <name evidence="2" type="ORF">SAMN04488096_101366</name>
</gene>
<keyword evidence="1" id="KW-0472">Membrane</keyword>
<evidence type="ECO:0008006" key="4">
    <source>
        <dbReference type="Google" id="ProtNLM"/>
    </source>
</evidence>
<dbReference type="GO" id="GO:0016788">
    <property type="term" value="F:hydrolase activity, acting on ester bonds"/>
    <property type="evidence" value="ECO:0007669"/>
    <property type="project" value="UniProtKB-ARBA"/>
</dbReference>
<protein>
    <recommendedName>
        <fullName evidence="4">DUF1574 domain-containing protein</fullName>
    </recommendedName>
</protein>
<reference evidence="2 3" key="1">
    <citation type="submission" date="2016-11" db="EMBL/GenBank/DDBJ databases">
        <authorList>
            <person name="Jaros S."/>
            <person name="Januszkiewicz K."/>
            <person name="Wedrychowicz H."/>
        </authorList>
    </citation>
    <scope>NUCLEOTIDE SEQUENCE [LARGE SCALE GENOMIC DNA]</scope>
    <source>
        <strain evidence="2 3">DSM 21425</strain>
    </source>
</reference>
<dbReference type="STRING" id="579105.SAMN04488096_101366"/>
<dbReference type="Proteomes" id="UP000184225">
    <property type="component" value="Unassembled WGS sequence"/>
</dbReference>
<dbReference type="SUPFAM" id="SSF52266">
    <property type="entry name" value="SGNH hydrolase"/>
    <property type="match status" value="1"/>
</dbReference>
<dbReference type="AlphaFoldDB" id="A0A1M6AP54"/>
<keyword evidence="1" id="KW-1133">Transmembrane helix</keyword>
<evidence type="ECO:0000313" key="3">
    <source>
        <dbReference type="Proteomes" id="UP000184225"/>
    </source>
</evidence>